<dbReference type="EMBL" id="WVHT01000006">
    <property type="protein sequence ID" value="MXV52023.1"/>
    <property type="molecule type" value="Genomic_DNA"/>
</dbReference>
<sequence>MIKQAELTRIFLESVTGGTAKALSETSSQNAMVSKAEAYRLYGRSQVDRWISEGLFKPLKGQIYISKSGIDREKLESIAAASNRGTYLPVSDR</sequence>
<name>A0A7K1YBQ9_9SPHI</name>
<proteinExistence type="predicted"/>
<gene>
    <name evidence="1" type="ORF">GS399_13660</name>
</gene>
<dbReference type="RefSeq" id="WP_160845206.1">
    <property type="nucleotide sequence ID" value="NZ_WVHT01000006.1"/>
</dbReference>
<comment type="caution">
    <text evidence="1">The sequence shown here is derived from an EMBL/GenBank/DDBJ whole genome shotgun (WGS) entry which is preliminary data.</text>
</comment>
<accession>A0A7K1YBQ9</accession>
<evidence type="ECO:0000313" key="2">
    <source>
        <dbReference type="Proteomes" id="UP000466586"/>
    </source>
</evidence>
<evidence type="ECO:0000313" key="1">
    <source>
        <dbReference type="EMBL" id="MXV52023.1"/>
    </source>
</evidence>
<reference evidence="1 2" key="1">
    <citation type="submission" date="2019-11" db="EMBL/GenBank/DDBJ databases">
        <title>Pedobacter sp. HMF7647 Genome sequencing and assembly.</title>
        <authorList>
            <person name="Kang H."/>
            <person name="Kim H."/>
            <person name="Joh K."/>
        </authorList>
    </citation>
    <scope>NUCLEOTIDE SEQUENCE [LARGE SCALE GENOMIC DNA]</scope>
    <source>
        <strain evidence="1 2">HMF7647</strain>
    </source>
</reference>
<dbReference type="AlphaFoldDB" id="A0A7K1YBQ9"/>
<organism evidence="1 2">
    <name type="scientific">Hufsiella arboris</name>
    <dbReference type="NCBI Taxonomy" id="2695275"/>
    <lineage>
        <taxon>Bacteria</taxon>
        <taxon>Pseudomonadati</taxon>
        <taxon>Bacteroidota</taxon>
        <taxon>Sphingobacteriia</taxon>
        <taxon>Sphingobacteriales</taxon>
        <taxon>Sphingobacteriaceae</taxon>
        <taxon>Hufsiella</taxon>
    </lineage>
</organism>
<evidence type="ECO:0008006" key="3">
    <source>
        <dbReference type="Google" id="ProtNLM"/>
    </source>
</evidence>
<dbReference type="Proteomes" id="UP000466586">
    <property type="component" value="Unassembled WGS sequence"/>
</dbReference>
<keyword evidence="2" id="KW-1185">Reference proteome</keyword>
<protein>
    <recommendedName>
        <fullName evidence="3">DNA-binding protein</fullName>
    </recommendedName>
</protein>